<gene>
    <name evidence="3" type="ORF">GLP15_3574</name>
</gene>
<dbReference type="PANTHER" id="PTHR22538:SF0">
    <property type="entry name" value="CILIA- AND FLAGELLA-ASSOCIATED PROTEIN 74"/>
    <property type="match status" value="1"/>
</dbReference>
<feature type="region of interest" description="Disordered" evidence="1">
    <location>
        <begin position="691"/>
        <end position="723"/>
    </location>
</feature>
<reference evidence="3 4" key="1">
    <citation type="journal article" date="2010" name="BMC Genomics">
        <title>Genome analysis and comparative genomics of a Giardia intestinalis assemblage E isolate.</title>
        <authorList>
            <person name="Jerlstrom-Hultqvist J."/>
            <person name="Franzen O."/>
            <person name="Ankarklev J."/>
            <person name="Xu F."/>
            <person name="Nohynkova E."/>
            <person name="Andersson J.O."/>
            <person name="Svard S.G."/>
            <person name="Andersson B."/>
        </authorList>
    </citation>
    <scope>NUCLEOTIDE SEQUENCE [LARGE SCALE GENOMIC DNA]</scope>
    <source>
        <strain evidence="3 4">P15</strain>
    </source>
</reference>
<feature type="compositionally biased region" description="Low complexity" evidence="1">
    <location>
        <begin position="705"/>
        <end position="721"/>
    </location>
</feature>
<sequence>MAHLFPNQKLLLRHQNVKIESMKALSLSPSKVEFLGVTTSRVYTKAVKIVNLSRSSIKVRMNAPTTESFRLQADVEANLPPGLSQTIHISFYTEDTTGSEYHDSVVIYSMHEQLELPLFAEKCRPHLSPDTSHLSFGNLIPGYPISKDLTIMNKGTEDGQFSIKIDASEEEFARGSQSDIPPLSKILSFSTMTGKVPCGKAVTVRATVTCNKTGAYRGIVRLVDQYKNEEVIDVSCSIIEPGLVYYQYLDDLSKSEAITSKFSTTRLSTFETSKLDPNDPRSKPRTLIPLDIWKCQAIFQEETTKKIVAQNVSPYIMNYEFQVEVRDKKPLCDIGKKNLKAGETEETVAAAQMLEDIGFIRIEPSSGILQPGEKVEVQLTFAPRLDLNRIERVCRFMSNTTLRDWRRIFSFVAKQGKNRGSTNTDDDSDLDSFDTTLIEKMSDDELKQFGTEFRFFKNNLDNVAYVYEVRTKCSASSLHKTFTDATFFSVSAMATRPLVSISDTVMHFSTAQTQKSFSVKNVSVERVKLRIVAPSSYHIDNPLNHNELTTFLLPKEQRIFYLFYNPKSMTTFNDYMYLYLGETDYYQVTVSLITNKDKEMTTRLKNVKAVLDTGNKRTVEGMTLGDRKLLNATELNKYKEKQRLACDKTYNANKLKIAGKAKQESRKILVQGGMAAESSKLYSYNRMYLDKDSDSSEEDDAKYKTTSQTGELSTSGLTGTTAKQPKMEKAIAASGSTAKLSTKLSSYNDALDLGMEPEYGDNDYDSNYRNKRKKSRVVEELDQLDRDHGTTVVLQPKKRATLANDTTAPVKLFGPSNYDNLELLRISQDIKELSTRELALISTGPMTFDLGTVTVGTRVVRYFKIANDLKSFIKIELKTTQRSVNDEKQRKREVELVEDSSSEDFVPGETLPSDLGFQLGVPDMEKFKQPPVAAPLSNARAQSVPNLMERPSNGGVDAGSTSKREISPLKAAKVEVQPYIQYLPPGSMAGFPIIIKFVNITPNYADTIKIYINDKEYSIINLMASIKKPTLRLNIKAYTQLKEARDLIEKYANLLMRSTNVSNLTERDKGRDERERDVSTPISASTTQFRSQMMSDVIYFELTPANIYDKVIQKNISIVNTGTAPTALALTVGADCVFSRNCVTGGDFQAQPLSVSGSYSNSTIAEGLKKSSSSASITKASAVVHSAVDIFILSETEVKNFQSESNKSVLLTWCPSNAEITAGVLTIQATKADMLYVPVIAHLLPGKASFLEKFIDYGLINIGKVSRVSCTIANKSTDIECYFELLEDDIVSASITEPGRNHLTVDVTRGRLGPGERLQLQVSLTARVLGPISAKLCFRIIGGEQIELPVRALVESPQIIVSEAIEGQSSLTVMPSPSMISMTGTVCSSPGKSVTKSRTTSRQSKQNLHGSPAGSLGGTNRVKVKCQNILPESDSESEDLTFTQPLLISPSHILFSEGVTQSIPTLKKFKVTNVSRVPADLFVDCTLSQYITLVSEIGASDSGGDAGVISTLITKNDLLERFRLLSDTHILQSFQPLKASQDMEYSLSTYINEDSGLGVTESLLRAQSKLVDKLAQKHNLPIFPGANDIDYQSYTTSLLNLNEIPDIDGSGKLKQPSELIGVSSSNADYNRVLHIYIPPGSSTTLIMSILALDQKAAINDCVFFYLLGQTAYSEIISDPSSISVQKSAPSIGSDAGARRASRKSSEINTDVLKELDSSFLPASRKSVRESTSKSESTLNTLKAVAGGKELSNVLILSYSITPAAIFTSTSLVNFGIKVSDSSYKQSVAVYPPMFRDIFQKLLAHIGFGGPVAGSGDENTAMSLISTTELSGDRFHAVARELPFISQMALSGLYYQDINLINQTNKVILFVALVTDYNDQLLSTKLYALNQPFGKIQPYDNVSVRVFFSPTKVGVHNAKLKVYYTEVVTGDGEASGHSEAAPASTEQKTLAFSNNADGTPRAMNPELSFFCNKGFVLSNYLTIHLQSVAVFRTIAFSANPVIFPNTAVGVPSRCLFYIRNLGYKHNMKLTITFPPELSKIAFCVIWPLGNVINHMIKTLPVLITFISNTVMSFSSRCVISDDTGTPYHLTIGGNCANDPYLLREYLRVNSKRLQQSTPLQALAQSTALIEPGTDASIDGFQKEVYDLVPRSMDPYSLTTPEFGIYHSYNQLTEICKADETDPILRKYGLNKNVLLALESINCSTLVEFSEYSKALGLEEVFYSIQNKRDAFLAVGVPPWDDESITRVKSFTLINYTSKKSEGQSLGTDCSDKQSSTRALGSTKDKQKSLFQHIKRMIFGPYATTEYPRYSNTNNRLAFYWHFIFRTVGLNSESCLTPYIPFIPDVVGLSTENNITISFMIQTLYLLLNLRLNANLPFPAQFTQSTAKTSPFLLWVCGILKKDININLKTVQNLPSINKLRVEFLHSCYDDMLTALKINGAMLNNIPCELLMAREDFLNWCKWSIAKVSKNSYTSALAGVASLDQQLLGGKDAGKLYEKGVKLQSSVHNKMKQVVAPAASALPTDEFEPQMVSPMITQTNSLVILDILRAVHEFSHRSAWYFVLSELVRLFILNTTSNAKVLEANIQKHRVWVSNEAIEFELSKGIFDIRCQKESIADFFIKFDAFSKATKLNENGCLLYLFTYHASYMIHGTEFQEIVVNQKYTAPAKAADIKDKKNIVTRSQLVLQKSTKRIVQDPAIDMLAGACKEEPQGPVSPRKSAKGTPNFYMLKSSRALFSGLEVGLTILSHYPYCDGIRRRTEELMNASIAIAKSFLELGISNFTPDYILNLKLKIPELTDRMFSALESARSALWLEIEQFLRLEFNISLLPSSLYMTSPCSTFDYSHNVAYTNALATNHQILATLLYQVLPSYLPYKALRVLSNLGDTVTQPLEVSNVMKSSSIKYKTSILYPRSDDISAGGPSCEIKLNTSVLTIEPRMSSTLSIKMTPRFAKPCVALIGLRPSYEVSSQTSSGSFLAPSFVAVVIETNDTVPVKVYEVESKCQQQAKISIDVDNKNGLEANYKIRITEKFVALDSGSLSASVKPKKVFGYMEPLTTQAAKTVNPADKKAPDTVVQPLCGVTVSPIAFKTNERSLNIKPRGRQAMNLYYMPTHPGAYIASVIFEDANLGSFMYELRGYSILPDISHTYNISSLATESRTFNIDIGDLLGHDLVHKYVNHELKQVVDTKQADDGKQAQTIQLTSSIDPLSKVFTIKYVSRPNIEPDVHAFRFLIVTDTFTKQGLIYLNLLKRQEEIQMEMIVPARETVSQKLPVRNTMDNDCLMSVTITSQSQNALQRACRGGAQKQQLSNSISYFWVNGQVMTDGIPFTMLVRPHDSPFILLEFKPKWIALFNAKLTIENSTKDLLVDEYLLKCQATEPLTSGIINLETVAMEPVVYKFTVSGPPLSSEVGQVSNLQQQQAQQLTRYTVYLQDKKAVFELSHSSFDLAPGASQVVELRGFSPCSGQSKNILFIQNNGTNTYEWYEVVLHVKPRECSGVIELQTLTNLNARHEFSITNTRPDIYANVSVEVMNIPYYLLSFNPSMQIEPGDTQSLILNVKPTCRGILKGVVIFNSMELGEFWYELIVTCNELAVKEETIYSLLSAQVSSKIMIENPNPTTALTYTIENSNHNAFTSHPKSSFIVQHSSQEIVKINYRPTKVNLPEIGEFYVCGVDSKGVIQSEYKYVFRGIGQMPKEQTITKIYANVGSSNAGVVTFKNPFLTSSLLRFEYENSPDLQFNIRPEMIIQPFCDVQLPFTFTPKSLKLVKAKFLVHVQQLANTEAGIDTAEILKMGEETFTTLLNKSEVYTFTYPIEATAEIVLNETFAFMACSARNSISVTKPVPFDSLARYSAGDMSFFIEPIDTRTLKPDSAFYIAQKSIQFLYRPSGSMSPSGSTRLPQVLGGIGSAPQISLSFTPMKPFACDVNMIVSIRNSGRYKLPLQLVANTPKPEGTITVELANSNTEGEYILKICNIYNVYTEYKASFSPTSSERFSVSPSSGILEPAQPASVSNQKMTHIRISCSPGSSQARGQLFVETKDVLFIWDVISGYKKYVPPAGVSKVVCHE</sequence>
<feature type="region of interest" description="Disordered" evidence="1">
    <location>
        <begin position="1683"/>
        <end position="1705"/>
    </location>
</feature>
<dbReference type="Gene3D" id="2.60.40.10">
    <property type="entry name" value="Immunoglobulins"/>
    <property type="match status" value="2"/>
</dbReference>
<dbReference type="PROSITE" id="PS50202">
    <property type="entry name" value="MSP"/>
    <property type="match status" value="1"/>
</dbReference>
<dbReference type="EMBL" id="ACVC01000221">
    <property type="protein sequence ID" value="EFO61571.1"/>
    <property type="molecule type" value="Genomic_DNA"/>
</dbReference>
<dbReference type="OrthoDB" id="10060824at2759"/>
<dbReference type="PANTHER" id="PTHR22538">
    <property type="entry name" value="CILIA- AND FLAGELLA-ASSOCIATED PROTEIN 74"/>
    <property type="match status" value="1"/>
</dbReference>
<feature type="domain" description="MSP" evidence="2">
    <location>
        <begin position="3941"/>
        <end position="4064"/>
    </location>
</feature>
<dbReference type="Proteomes" id="UP000008974">
    <property type="component" value="Unassembled WGS sequence"/>
</dbReference>
<protein>
    <recommendedName>
        <fullName evidence="2">MSP domain-containing protein</fullName>
    </recommendedName>
</protein>
<evidence type="ECO:0000313" key="4">
    <source>
        <dbReference type="Proteomes" id="UP000008974"/>
    </source>
</evidence>
<organism evidence="3 4">
    <name type="scientific">Giardia intestinalis (strain P15)</name>
    <name type="common">Giardia lamblia</name>
    <dbReference type="NCBI Taxonomy" id="658858"/>
    <lineage>
        <taxon>Eukaryota</taxon>
        <taxon>Metamonada</taxon>
        <taxon>Diplomonadida</taxon>
        <taxon>Hexamitidae</taxon>
        <taxon>Giardiinae</taxon>
        <taxon>Giardia</taxon>
    </lineage>
</organism>
<evidence type="ECO:0000259" key="2">
    <source>
        <dbReference type="PROSITE" id="PS50202"/>
    </source>
</evidence>
<dbReference type="InterPro" id="IPR000535">
    <property type="entry name" value="MSP_dom"/>
</dbReference>
<name>E1F7G9_GIAIA</name>
<feature type="compositionally biased region" description="Polar residues" evidence="1">
    <location>
        <begin position="1384"/>
        <end position="1409"/>
    </location>
</feature>
<dbReference type="Pfam" id="PF14874">
    <property type="entry name" value="PapD-like"/>
    <property type="match status" value="1"/>
</dbReference>
<dbReference type="Pfam" id="PF24529">
    <property type="entry name" value="CFAP47"/>
    <property type="match status" value="1"/>
</dbReference>
<dbReference type="InterPro" id="IPR056343">
    <property type="entry name" value="CFAP47_dom"/>
</dbReference>
<accession>E1F7G9</accession>
<evidence type="ECO:0000256" key="1">
    <source>
        <dbReference type="SAM" id="MobiDB-lite"/>
    </source>
</evidence>
<comment type="caution">
    <text evidence="3">The sequence shown here is derived from an EMBL/GenBank/DDBJ whole genome shotgun (WGS) entry which is preliminary data.</text>
</comment>
<dbReference type="VEuPathDB" id="GiardiaDB:GLP15_3574"/>
<dbReference type="OMA" id="ICKADET"/>
<dbReference type="InterPro" id="IPR013783">
    <property type="entry name" value="Ig-like_fold"/>
</dbReference>
<feature type="region of interest" description="Disordered" evidence="1">
    <location>
        <begin position="1384"/>
        <end position="1419"/>
    </location>
</feature>
<proteinExistence type="predicted"/>
<evidence type="ECO:0000313" key="3">
    <source>
        <dbReference type="EMBL" id="EFO61571.1"/>
    </source>
</evidence>